<dbReference type="GO" id="GO:0008081">
    <property type="term" value="F:phosphoric diester hydrolase activity"/>
    <property type="evidence" value="ECO:0007669"/>
    <property type="project" value="InterPro"/>
</dbReference>
<dbReference type="InterPro" id="IPR051057">
    <property type="entry name" value="PI-PLC_domain"/>
</dbReference>
<dbReference type="EnsemblMetazoa" id="GAUT004440-RA">
    <property type="protein sequence ID" value="GAUT004440-PA"/>
    <property type="gene ID" value="GAUT004440"/>
</dbReference>
<evidence type="ECO:0000256" key="1">
    <source>
        <dbReference type="SAM" id="SignalP"/>
    </source>
</evidence>
<feature type="chain" id="PRO_5008398508" description="Phosphatidylinositol-specific phospholipase C X domain-containing protein" evidence="1">
    <location>
        <begin position="26"/>
        <end position="490"/>
    </location>
</feature>
<dbReference type="PANTHER" id="PTHR13593">
    <property type="match status" value="1"/>
</dbReference>
<evidence type="ECO:0000313" key="2">
    <source>
        <dbReference type="EnsemblMetazoa" id="GAUT004440-PA"/>
    </source>
</evidence>
<dbReference type="GO" id="GO:0006629">
    <property type="term" value="P:lipid metabolic process"/>
    <property type="evidence" value="ECO:0007669"/>
    <property type="project" value="InterPro"/>
</dbReference>
<name>A0A1A9UGU9_GLOAU</name>
<organism evidence="2 3">
    <name type="scientific">Glossina austeni</name>
    <name type="common">Savannah tsetse fly</name>
    <dbReference type="NCBI Taxonomy" id="7395"/>
    <lineage>
        <taxon>Eukaryota</taxon>
        <taxon>Metazoa</taxon>
        <taxon>Ecdysozoa</taxon>
        <taxon>Arthropoda</taxon>
        <taxon>Hexapoda</taxon>
        <taxon>Insecta</taxon>
        <taxon>Pterygota</taxon>
        <taxon>Neoptera</taxon>
        <taxon>Endopterygota</taxon>
        <taxon>Diptera</taxon>
        <taxon>Brachycera</taxon>
        <taxon>Muscomorpha</taxon>
        <taxon>Hippoboscoidea</taxon>
        <taxon>Glossinidae</taxon>
        <taxon>Glossina</taxon>
    </lineage>
</organism>
<reference evidence="2" key="1">
    <citation type="submission" date="2020-05" db="UniProtKB">
        <authorList>
            <consortium name="EnsemblMetazoa"/>
        </authorList>
    </citation>
    <scope>IDENTIFICATION</scope>
    <source>
        <strain evidence="2">TTRI</strain>
    </source>
</reference>
<sequence>MLQIFRQIPAVIYIFFLFLLPTSNETSISNLEPSPSSLEDALNLNLWLTISAEKRFLEVSWENAPAREGDWIMLTANEPISFESINIQIFPKRNEKNIKQNPFEDTIEGSGYEIANSSEATRKAVSLTKRDTYWISNKGLNPILFALKPTVAKQWFTTGLYFDHALLRNVTIRTSCYGYWASYVTADGQILKTACLRAYPTWMNDLRSYIGGLRVRDLFVPGTHDSGSYRINFDPLIKETVVTKYALAQDEDVHSQLMHGIRYLDIRIGYYRNLIHTFYINHGITRQMPLIDVINQVKDFVQETNEIVIFGIKEFPIGFGRNLTVHHTLVEYLKEHFGDFIVHPSATWRASLNDIWHRKQNVILAYDKASIVMQYPHLLFGSVEQRWGNVQTWPELENFLKFINSFDAARLSSRPVADMAELTPDAWGVIINKYGGLRKMADRVNWRISQLYRDYLGANANIVAVDFYRGTNLVDLALEWNRKRTNKKLD</sequence>
<dbReference type="Gene3D" id="3.20.20.190">
    <property type="entry name" value="Phosphatidylinositol (PI) phosphodiesterase"/>
    <property type="match status" value="1"/>
</dbReference>
<feature type="signal peptide" evidence="1">
    <location>
        <begin position="1"/>
        <end position="25"/>
    </location>
</feature>
<proteinExistence type="predicted"/>
<keyword evidence="3" id="KW-1185">Reference proteome</keyword>
<evidence type="ECO:0000313" key="3">
    <source>
        <dbReference type="Proteomes" id="UP000078200"/>
    </source>
</evidence>
<evidence type="ECO:0008006" key="4">
    <source>
        <dbReference type="Google" id="ProtNLM"/>
    </source>
</evidence>
<dbReference type="Proteomes" id="UP000078200">
    <property type="component" value="Unassembled WGS sequence"/>
</dbReference>
<keyword evidence="1" id="KW-0732">Signal</keyword>
<dbReference type="SUPFAM" id="SSF51695">
    <property type="entry name" value="PLC-like phosphodiesterases"/>
    <property type="match status" value="1"/>
</dbReference>
<protein>
    <recommendedName>
        <fullName evidence="4">Phosphatidylinositol-specific phospholipase C X domain-containing protein</fullName>
    </recommendedName>
</protein>
<dbReference type="CDD" id="cd08622">
    <property type="entry name" value="PI-PLCXDc_CG14945_like"/>
    <property type="match status" value="1"/>
</dbReference>
<dbReference type="InterPro" id="IPR017946">
    <property type="entry name" value="PLC-like_Pdiesterase_TIM-brl"/>
</dbReference>
<dbReference type="PANTHER" id="PTHR13593:SF149">
    <property type="entry name" value="PHOSPHATIDYLINOSITOL-SPECIFIC PHOSPHOLIPASE C X DOMAIN CONTAINING, ISOFORM A"/>
    <property type="match status" value="1"/>
</dbReference>
<dbReference type="VEuPathDB" id="VectorBase:GAUT004440"/>
<accession>A0A1A9UGU9</accession>
<dbReference type="AlphaFoldDB" id="A0A1A9UGU9"/>
<dbReference type="PROSITE" id="PS50007">
    <property type="entry name" value="PIPLC_X_DOMAIN"/>
    <property type="match status" value="1"/>
</dbReference>